<reference evidence="2 3" key="1">
    <citation type="journal article" date="2016" name="Nat. Commun.">
        <title>Thousands of microbial genomes shed light on interconnected biogeochemical processes in an aquifer system.</title>
        <authorList>
            <person name="Anantharaman K."/>
            <person name="Brown C.T."/>
            <person name="Hug L.A."/>
            <person name="Sharon I."/>
            <person name="Castelle C.J."/>
            <person name="Probst A.J."/>
            <person name="Thomas B.C."/>
            <person name="Singh A."/>
            <person name="Wilkins M.J."/>
            <person name="Karaoz U."/>
            <person name="Brodie E.L."/>
            <person name="Williams K.H."/>
            <person name="Hubbard S.S."/>
            <person name="Banfield J.F."/>
        </authorList>
    </citation>
    <scope>NUCLEOTIDE SEQUENCE [LARGE SCALE GENOMIC DNA]</scope>
</reference>
<accession>A0A1G2AQW8</accession>
<proteinExistence type="predicted"/>
<organism evidence="2 3">
    <name type="scientific">Candidatus Kerfeldbacteria bacterium RIFCSPHIGHO2_02_FULL_42_14</name>
    <dbReference type="NCBI Taxonomy" id="1798540"/>
    <lineage>
        <taxon>Bacteria</taxon>
        <taxon>Candidatus Kerfeldiibacteriota</taxon>
    </lineage>
</organism>
<dbReference type="EMBL" id="MHKB01000011">
    <property type="protein sequence ID" value="OGY78939.1"/>
    <property type="molecule type" value="Genomic_DNA"/>
</dbReference>
<dbReference type="Proteomes" id="UP000177165">
    <property type="component" value="Unassembled WGS sequence"/>
</dbReference>
<dbReference type="AlphaFoldDB" id="A0A1G2AQW8"/>
<comment type="caution">
    <text evidence="2">The sequence shown here is derived from an EMBL/GenBank/DDBJ whole genome shotgun (WGS) entry which is preliminary data.</text>
</comment>
<dbReference type="STRING" id="1798540.A3B74_03550"/>
<gene>
    <name evidence="2" type="ORF">A3B74_03550</name>
</gene>
<name>A0A1G2AQW8_9BACT</name>
<protein>
    <submittedName>
        <fullName evidence="2">Uncharacterized protein</fullName>
    </submittedName>
</protein>
<evidence type="ECO:0000313" key="2">
    <source>
        <dbReference type="EMBL" id="OGY78939.1"/>
    </source>
</evidence>
<evidence type="ECO:0000313" key="3">
    <source>
        <dbReference type="Proteomes" id="UP000177165"/>
    </source>
</evidence>
<feature type="compositionally biased region" description="Acidic residues" evidence="1">
    <location>
        <begin position="263"/>
        <end position="272"/>
    </location>
</feature>
<sequence>MNTKIFFFILLSSLVIYLGCSKNPSNNTKADVLKVNTNATAKAKQTNSSSSIAGTYRCWHYEINDAPVEASCRTFAPLVLNADGTYNLSSERGTYTLTDDQLILSESKLRGPGTLLENGEQIMFEYTVGDQDQRITYLRDQGSGTSSQATDVNIITVDLSVAFAEDDGRVGWINVMKLVSEDNGLQYETLATADESDVVSARFYEVQVDSMYTAYASTGTDEFVVGTVDLQNVDTTESVIPIDLTFPAEGSSTNVNVGTDENLNSDDPEEEPVFYYEFGPGREENPGGPEY</sequence>
<feature type="region of interest" description="Disordered" evidence="1">
    <location>
        <begin position="251"/>
        <end position="291"/>
    </location>
</feature>
<feature type="compositionally biased region" description="Polar residues" evidence="1">
    <location>
        <begin position="251"/>
        <end position="262"/>
    </location>
</feature>
<evidence type="ECO:0000256" key="1">
    <source>
        <dbReference type="SAM" id="MobiDB-lite"/>
    </source>
</evidence>